<comment type="similarity">
    <text evidence="1">Belongs to the peroxiredoxin family. AhpC/Prx1 subfamily.</text>
</comment>
<dbReference type="InterPro" id="IPR050217">
    <property type="entry name" value="Peroxiredoxin"/>
</dbReference>
<dbReference type="InterPro" id="IPR013766">
    <property type="entry name" value="Thioredoxin_domain"/>
</dbReference>
<evidence type="ECO:0000256" key="5">
    <source>
        <dbReference type="ARBA" id="ARBA00023284"/>
    </source>
</evidence>
<dbReference type="InterPro" id="IPR036249">
    <property type="entry name" value="Thioredoxin-like_sf"/>
</dbReference>
<evidence type="ECO:0000313" key="10">
    <source>
        <dbReference type="EMBL" id="KAF2074471.1"/>
    </source>
</evidence>
<dbReference type="InterPro" id="IPR045020">
    <property type="entry name" value="PRX_1cys"/>
</dbReference>
<keyword evidence="11" id="KW-1185">Reference proteome</keyword>
<organism evidence="10 11">
    <name type="scientific">Polysphondylium violaceum</name>
    <dbReference type="NCBI Taxonomy" id="133409"/>
    <lineage>
        <taxon>Eukaryota</taxon>
        <taxon>Amoebozoa</taxon>
        <taxon>Evosea</taxon>
        <taxon>Eumycetozoa</taxon>
        <taxon>Dictyostelia</taxon>
        <taxon>Dictyosteliales</taxon>
        <taxon>Dictyosteliaceae</taxon>
        <taxon>Polysphondylium</taxon>
    </lineage>
</organism>
<dbReference type="InterPro" id="IPR024706">
    <property type="entry name" value="Peroxiredoxin_AhpC-typ"/>
</dbReference>
<dbReference type="Proteomes" id="UP000695562">
    <property type="component" value="Unassembled WGS sequence"/>
</dbReference>
<dbReference type="OrthoDB" id="2996783at2759"/>
<keyword evidence="4 7" id="KW-0560">Oxidoreductase</keyword>
<feature type="domain" description="Thioredoxin" evidence="9">
    <location>
        <begin position="39"/>
        <end position="196"/>
    </location>
</feature>
<dbReference type="GO" id="GO:0006979">
    <property type="term" value="P:response to oxidative stress"/>
    <property type="evidence" value="ECO:0007669"/>
    <property type="project" value="TreeGrafter"/>
</dbReference>
<dbReference type="GO" id="GO:0008379">
    <property type="term" value="F:thioredoxin peroxidase activity"/>
    <property type="evidence" value="ECO:0007669"/>
    <property type="project" value="TreeGrafter"/>
</dbReference>
<keyword evidence="3 7" id="KW-0049">Antioxidant</keyword>
<keyword evidence="5 7" id="KW-0676">Redox-active center</keyword>
<dbReference type="InterPro" id="IPR000866">
    <property type="entry name" value="AhpC/TSA"/>
</dbReference>
<dbReference type="GO" id="GO:0033554">
    <property type="term" value="P:cellular response to stress"/>
    <property type="evidence" value="ECO:0007669"/>
    <property type="project" value="TreeGrafter"/>
</dbReference>
<dbReference type="CDD" id="cd03016">
    <property type="entry name" value="PRX_1cys"/>
    <property type="match status" value="1"/>
</dbReference>
<dbReference type="InterPro" id="IPR019479">
    <property type="entry name" value="Peroxiredoxin_C"/>
</dbReference>
<dbReference type="FunFam" id="3.30.1020.10:FF:000001">
    <property type="entry name" value="1-Cys peroxiredoxin"/>
    <property type="match status" value="1"/>
</dbReference>
<gene>
    <name evidence="10" type="ORF">CYY_004216</name>
</gene>
<accession>A0A8J4Q5T0</accession>
<comment type="function">
    <text evidence="7">Thiol-specific peroxidase that catalyzes the reduction of hydrogen peroxide and organic hydroperoxides to water and alcohols, respectively.</text>
</comment>
<dbReference type="Pfam" id="PF00578">
    <property type="entry name" value="AhpC-TSA"/>
    <property type="match status" value="1"/>
</dbReference>
<dbReference type="PROSITE" id="PS51352">
    <property type="entry name" value="THIOREDOXIN_2"/>
    <property type="match status" value="1"/>
</dbReference>
<evidence type="ECO:0000256" key="3">
    <source>
        <dbReference type="ARBA" id="ARBA00022862"/>
    </source>
</evidence>
<dbReference type="GO" id="GO:0045454">
    <property type="term" value="P:cell redox homeostasis"/>
    <property type="evidence" value="ECO:0007669"/>
    <property type="project" value="TreeGrafter"/>
</dbReference>
<evidence type="ECO:0000313" key="11">
    <source>
        <dbReference type="Proteomes" id="UP000695562"/>
    </source>
</evidence>
<dbReference type="FunFam" id="3.40.30.10:FF:000011">
    <property type="entry name" value="Peroxiredoxin PRX1"/>
    <property type="match status" value="1"/>
</dbReference>
<dbReference type="PANTHER" id="PTHR10681">
    <property type="entry name" value="THIOREDOXIN PEROXIDASE"/>
    <property type="match status" value="1"/>
</dbReference>
<dbReference type="PANTHER" id="PTHR10681:SF128">
    <property type="entry name" value="THIOREDOXIN-DEPENDENT PEROXIDE REDUCTASE, MITOCHONDRIAL"/>
    <property type="match status" value="1"/>
</dbReference>
<dbReference type="PIRSF" id="PIRSF000239">
    <property type="entry name" value="AHPC"/>
    <property type="match status" value="1"/>
</dbReference>
<dbReference type="GO" id="GO:0005829">
    <property type="term" value="C:cytosol"/>
    <property type="evidence" value="ECO:0007669"/>
    <property type="project" value="TreeGrafter"/>
</dbReference>
<sequence>MYNSNKLINIASNANKYIFRAYCTGTPSAASSSSTGGNLRIGDVVPDFSQESSMGNINLYKYLGDSWGILFSHPKDFTPVCTTELGRVAKLKPEFEKRNTKVIALSVDSGESHKEWIKDIQETQNVPSIDYPIIADADKKVANLYGMIHPNAANNMTIRSVYFIGPEKKLRAQITLPASTGRSFVEILRIIDSLQLTDKHKVATPAEWKDGDDCVIIPTISDQEAKGLFPKGWKALKSYLRMTPQPNKK</sequence>
<dbReference type="Pfam" id="PF10417">
    <property type="entry name" value="1-cysPrx_C"/>
    <property type="match status" value="1"/>
</dbReference>
<dbReference type="GO" id="GO:0042744">
    <property type="term" value="P:hydrogen peroxide catabolic process"/>
    <property type="evidence" value="ECO:0007669"/>
    <property type="project" value="TreeGrafter"/>
</dbReference>
<comment type="similarity">
    <text evidence="6">Belongs to the peroxiredoxin family. Prx6 subfamily.</text>
</comment>
<dbReference type="SUPFAM" id="SSF52833">
    <property type="entry name" value="Thioredoxin-like"/>
    <property type="match status" value="1"/>
</dbReference>
<dbReference type="AlphaFoldDB" id="A0A8J4Q5T0"/>
<evidence type="ECO:0000256" key="4">
    <source>
        <dbReference type="ARBA" id="ARBA00023002"/>
    </source>
</evidence>
<evidence type="ECO:0000256" key="1">
    <source>
        <dbReference type="ARBA" id="ARBA00009796"/>
    </source>
</evidence>
<dbReference type="Gene3D" id="3.40.30.10">
    <property type="entry name" value="Glutaredoxin"/>
    <property type="match status" value="1"/>
</dbReference>
<evidence type="ECO:0000256" key="6">
    <source>
        <dbReference type="ARBA" id="ARBA00025719"/>
    </source>
</evidence>
<name>A0A8J4Q5T0_9MYCE</name>
<proteinExistence type="inferred from homology"/>
<dbReference type="Gene3D" id="3.30.1020.10">
    <property type="entry name" value="Antioxidant, Horf6, Chain A, domain2"/>
    <property type="match status" value="1"/>
</dbReference>
<dbReference type="EMBL" id="AJWJ01000145">
    <property type="protein sequence ID" value="KAF2074471.1"/>
    <property type="molecule type" value="Genomic_DNA"/>
</dbReference>
<comment type="caution">
    <text evidence="10">The sequence shown here is derived from an EMBL/GenBank/DDBJ whole genome shotgun (WGS) entry which is preliminary data.</text>
</comment>
<reference evidence="10" key="1">
    <citation type="submission" date="2020-01" db="EMBL/GenBank/DDBJ databases">
        <title>Development of genomics and gene disruption for Polysphondylium violaceum indicates a role for the polyketide synthase stlB in stalk morphogenesis.</title>
        <authorList>
            <person name="Narita B."/>
            <person name="Kawabe Y."/>
            <person name="Kin K."/>
            <person name="Saito T."/>
            <person name="Gibbs R."/>
            <person name="Kuspa A."/>
            <person name="Muzny D."/>
            <person name="Queller D."/>
            <person name="Richards S."/>
            <person name="Strassman J."/>
            <person name="Sucgang R."/>
            <person name="Worley K."/>
            <person name="Schaap P."/>
        </authorList>
    </citation>
    <scope>NUCLEOTIDE SEQUENCE</scope>
    <source>
        <strain evidence="10">QSvi11</strain>
    </source>
</reference>
<keyword evidence="2 7" id="KW-0575">Peroxidase</keyword>
<evidence type="ECO:0000259" key="9">
    <source>
        <dbReference type="PROSITE" id="PS51352"/>
    </source>
</evidence>
<evidence type="ECO:0000256" key="2">
    <source>
        <dbReference type="ARBA" id="ARBA00022559"/>
    </source>
</evidence>
<feature type="active site" description="Cysteine sulfenic acid (-SOH) intermediate; for peroxidase activity" evidence="8">
    <location>
        <position position="81"/>
    </location>
</feature>
<protein>
    <recommendedName>
        <fullName evidence="9">Thioredoxin domain-containing protein</fullName>
    </recommendedName>
</protein>
<evidence type="ECO:0000256" key="7">
    <source>
        <dbReference type="PIRNR" id="PIRNR000239"/>
    </source>
</evidence>
<evidence type="ECO:0000256" key="8">
    <source>
        <dbReference type="PIRSR" id="PIRSR000239-1"/>
    </source>
</evidence>